<accession>A0A9N9QKD7</accession>
<gene>
    <name evidence="2" type="ORF">CEUTPL_LOCUS9491</name>
</gene>
<organism evidence="2 3">
    <name type="scientific">Ceutorhynchus assimilis</name>
    <name type="common">cabbage seed weevil</name>
    <dbReference type="NCBI Taxonomy" id="467358"/>
    <lineage>
        <taxon>Eukaryota</taxon>
        <taxon>Metazoa</taxon>
        <taxon>Ecdysozoa</taxon>
        <taxon>Arthropoda</taxon>
        <taxon>Hexapoda</taxon>
        <taxon>Insecta</taxon>
        <taxon>Pterygota</taxon>
        <taxon>Neoptera</taxon>
        <taxon>Endopterygota</taxon>
        <taxon>Coleoptera</taxon>
        <taxon>Polyphaga</taxon>
        <taxon>Cucujiformia</taxon>
        <taxon>Curculionidae</taxon>
        <taxon>Ceutorhynchinae</taxon>
        <taxon>Ceutorhynchus</taxon>
    </lineage>
</organism>
<dbReference type="InterPro" id="IPR032675">
    <property type="entry name" value="LRR_dom_sf"/>
</dbReference>
<dbReference type="Proteomes" id="UP001152799">
    <property type="component" value="Chromosome 5"/>
</dbReference>
<dbReference type="PANTHER" id="PTHR38926">
    <property type="entry name" value="F-BOX DOMAIN CONTAINING PROTEIN, EXPRESSED"/>
    <property type="match status" value="1"/>
</dbReference>
<dbReference type="InterPro" id="IPR001810">
    <property type="entry name" value="F-box_dom"/>
</dbReference>
<evidence type="ECO:0000259" key="1">
    <source>
        <dbReference type="SMART" id="SM00256"/>
    </source>
</evidence>
<evidence type="ECO:0000313" key="2">
    <source>
        <dbReference type="EMBL" id="CAG9768973.1"/>
    </source>
</evidence>
<dbReference type="SMART" id="SM00256">
    <property type="entry name" value="FBOX"/>
    <property type="match status" value="1"/>
</dbReference>
<dbReference type="SUPFAM" id="SSF52047">
    <property type="entry name" value="RNI-like"/>
    <property type="match status" value="1"/>
</dbReference>
<dbReference type="Pfam" id="PF12937">
    <property type="entry name" value="F-box-like"/>
    <property type="match status" value="1"/>
</dbReference>
<keyword evidence="3" id="KW-1185">Reference proteome</keyword>
<feature type="domain" description="F-box" evidence="1">
    <location>
        <begin position="16"/>
        <end position="55"/>
    </location>
</feature>
<protein>
    <recommendedName>
        <fullName evidence="1">F-box domain-containing protein</fullName>
    </recommendedName>
</protein>
<evidence type="ECO:0000313" key="3">
    <source>
        <dbReference type="Proteomes" id="UP001152799"/>
    </source>
</evidence>
<sequence length="390" mass="45156">MADATIGCRLGEDKWLVSNTLPFIFEHLDTPDLLRCSLVCKLWHEVTQNPICWKTVQFSNNCNVKIDISGLLYNLEAHKTLHLKMEKDYCVRKDRVNLTRATKLKTLEIRQCSTMMREAFLHAARQLESIKIEMIPGAVLHPFNIDFLAGMPHLRELRLSLTTETVQVRVFLFDVGDLRVLYILNVEDMFRESTKFIKFKRNELEVLALGNVGDMTESYIPSILQASPVLKKLRLECCSRWNPHNFFRAIGLMKNLTCLELLDFKISDGFENSVIFCPNIEELTIMPSVDRFYMGLLNARILMAAQNLGKNIKKFTLGFSKRYLLYMYDRVEQRNVIPLLRCYSGPIQRDPIFELSILLTMVEVEAELSILMPTAKVRVIELDYVGNIFK</sequence>
<dbReference type="OrthoDB" id="10257471at2759"/>
<dbReference type="Gene3D" id="3.80.10.10">
    <property type="entry name" value="Ribonuclease Inhibitor"/>
    <property type="match status" value="1"/>
</dbReference>
<dbReference type="EMBL" id="OU892281">
    <property type="protein sequence ID" value="CAG9768973.1"/>
    <property type="molecule type" value="Genomic_DNA"/>
</dbReference>
<dbReference type="PANTHER" id="PTHR38926:SF5">
    <property type="entry name" value="F-BOX AND LEUCINE-RICH REPEAT PROTEIN 6"/>
    <property type="match status" value="1"/>
</dbReference>
<name>A0A9N9QKD7_9CUCU</name>
<proteinExistence type="predicted"/>
<reference evidence="2" key="1">
    <citation type="submission" date="2022-01" db="EMBL/GenBank/DDBJ databases">
        <authorList>
            <person name="King R."/>
        </authorList>
    </citation>
    <scope>NUCLEOTIDE SEQUENCE</scope>
</reference>
<dbReference type="AlphaFoldDB" id="A0A9N9QKD7"/>
<dbReference type="Gene3D" id="1.20.1280.50">
    <property type="match status" value="1"/>
</dbReference>